<dbReference type="Gene3D" id="3.40.630.30">
    <property type="match status" value="1"/>
</dbReference>
<dbReference type="EMBL" id="DRPZ01000075">
    <property type="protein sequence ID" value="HGY08981.1"/>
    <property type="molecule type" value="Genomic_DNA"/>
</dbReference>
<proteinExistence type="predicted"/>
<sequence length="262" mass="29410">MLRRRLGAFSQPAAARRRRAAHGPARRGSRRPGRPPLGRAHQHRRDARRGLAVPEPARAGPRADAAVELCICCDAETLERHPFHPDLDVFRPPERQHEALVRLVAEGTGCVSAAFAEGLTVAYVALQKPDPFERWSDDPTGKIWELGAVEVAPEWRGCGLARRLLELTFATGFFDDKVVIAQLLSWHYDTERTGVSPFAYREALIRLYRGVGFRVWRTDDPEIAGRIENALMARIGPKAPPEAVERFHRLRLAGTAPWDFSF</sequence>
<dbReference type="AlphaFoldDB" id="A0A7C4ZH00"/>
<dbReference type="Pfam" id="PF00583">
    <property type="entry name" value="Acetyltransf_1"/>
    <property type="match status" value="1"/>
</dbReference>
<dbReference type="Proteomes" id="UP000885759">
    <property type="component" value="Unassembled WGS sequence"/>
</dbReference>
<evidence type="ECO:0000313" key="3">
    <source>
        <dbReference type="EMBL" id="HGY08981.1"/>
    </source>
</evidence>
<name>A0A7C4ZH00_9DEIN</name>
<evidence type="ECO:0000259" key="2">
    <source>
        <dbReference type="PROSITE" id="PS51186"/>
    </source>
</evidence>
<dbReference type="CDD" id="cd04301">
    <property type="entry name" value="NAT_SF"/>
    <property type="match status" value="1"/>
</dbReference>
<feature type="region of interest" description="Disordered" evidence="1">
    <location>
        <begin position="1"/>
        <end position="59"/>
    </location>
</feature>
<dbReference type="InterPro" id="IPR016181">
    <property type="entry name" value="Acyl_CoA_acyltransferase"/>
</dbReference>
<protein>
    <submittedName>
        <fullName evidence="3">N-acetyltransferase</fullName>
    </submittedName>
</protein>
<comment type="caution">
    <text evidence="3">The sequence shown here is derived from an EMBL/GenBank/DDBJ whole genome shotgun (WGS) entry which is preliminary data.</text>
</comment>
<dbReference type="SUPFAM" id="SSF55729">
    <property type="entry name" value="Acyl-CoA N-acyltransferases (Nat)"/>
    <property type="match status" value="1"/>
</dbReference>
<dbReference type="InterPro" id="IPR000182">
    <property type="entry name" value="GNAT_dom"/>
</dbReference>
<organism evidence="3">
    <name type="scientific">Oceanithermus profundus</name>
    <dbReference type="NCBI Taxonomy" id="187137"/>
    <lineage>
        <taxon>Bacteria</taxon>
        <taxon>Thermotogati</taxon>
        <taxon>Deinococcota</taxon>
        <taxon>Deinococci</taxon>
        <taxon>Thermales</taxon>
        <taxon>Thermaceae</taxon>
        <taxon>Oceanithermus</taxon>
    </lineage>
</organism>
<feature type="compositionally biased region" description="Basic residues" evidence="1">
    <location>
        <begin position="15"/>
        <end position="33"/>
    </location>
</feature>
<accession>A0A7C4ZH00</accession>
<dbReference type="GO" id="GO:0016747">
    <property type="term" value="F:acyltransferase activity, transferring groups other than amino-acyl groups"/>
    <property type="evidence" value="ECO:0007669"/>
    <property type="project" value="InterPro"/>
</dbReference>
<evidence type="ECO:0000256" key="1">
    <source>
        <dbReference type="SAM" id="MobiDB-lite"/>
    </source>
</evidence>
<feature type="domain" description="N-acetyltransferase" evidence="2">
    <location>
        <begin position="70"/>
        <end position="234"/>
    </location>
</feature>
<reference evidence="3" key="1">
    <citation type="journal article" date="2020" name="mSystems">
        <title>Genome- and Community-Level Interaction Insights into Carbon Utilization and Element Cycling Functions of Hydrothermarchaeota in Hydrothermal Sediment.</title>
        <authorList>
            <person name="Zhou Z."/>
            <person name="Liu Y."/>
            <person name="Xu W."/>
            <person name="Pan J."/>
            <person name="Luo Z.H."/>
            <person name="Li M."/>
        </authorList>
    </citation>
    <scope>NUCLEOTIDE SEQUENCE [LARGE SCALE GENOMIC DNA]</scope>
    <source>
        <strain evidence="3">HyVt-570</strain>
    </source>
</reference>
<dbReference type="PROSITE" id="PS51186">
    <property type="entry name" value="GNAT"/>
    <property type="match status" value="1"/>
</dbReference>
<gene>
    <name evidence="3" type="ORF">ENK37_02850</name>
</gene>